<name>A0A8T0X5G4_PANVG</name>
<gene>
    <name evidence="2" type="ORF">PVAP13_1NG164519</name>
</gene>
<dbReference type="EMBL" id="CM029038">
    <property type="protein sequence ID" value="KAG2650829.1"/>
    <property type="molecule type" value="Genomic_DNA"/>
</dbReference>
<reference evidence="2" key="1">
    <citation type="submission" date="2020-05" db="EMBL/GenBank/DDBJ databases">
        <title>WGS assembly of Panicum virgatum.</title>
        <authorList>
            <person name="Lovell J.T."/>
            <person name="Jenkins J."/>
            <person name="Shu S."/>
            <person name="Juenger T.E."/>
            <person name="Schmutz J."/>
        </authorList>
    </citation>
    <scope>NUCLEOTIDE SEQUENCE</scope>
    <source>
        <strain evidence="2">AP13</strain>
    </source>
</reference>
<evidence type="ECO:0000313" key="3">
    <source>
        <dbReference type="Proteomes" id="UP000823388"/>
    </source>
</evidence>
<comment type="caution">
    <text evidence="2">The sequence shown here is derived from an EMBL/GenBank/DDBJ whole genome shotgun (WGS) entry which is preliminary data.</text>
</comment>
<dbReference type="Proteomes" id="UP000823388">
    <property type="component" value="Chromosome 1N"/>
</dbReference>
<keyword evidence="3" id="KW-1185">Reference proteome</keyword>
<evidence type="ECO:0000256" key="1">
    <source>
        <dbReference type="SAM" id="MobiDB-lite"/>
    </source>
</evidence>
<feature type="region of interest" description="Disordered" evidence="1">
    <location>
        <begin position="163"/>
        <end position="213"/>
    </location>
</feature>
<feature type="compositionally biased region" description="Low complexity" evidence="1">
    <location>
        <begin position="97"/>
        <end position="106"/>
    </location>
</feature>
<proteinExistence type="predicted"/>
<evidence type="ECO:0000313" key="2">
    <source>
        <dbReference type="EMBL" id="KAG2650829.1"/>
    </source>
</evidence>
<organism evidence="2 3">
    <name type="scientific">Panicum virgatum</name>
    <name type="common">Blackwell switchgrass</name>
    <dbReference type="NCBI Taxonomy" id="38727"/>
    <lineage>
        <taxon>Eukaryota</taxon>
        <taxon>Viridiplantae</taxon>
        <taxon>Streptophyta</taxon>
        <taxon>Embryophyta</taxon>
        <taxon>Tracheophyta</taxon>
        <taxon>Spermatophyta</taxon>
        <taxon>Magnoliopsida</taxon>
        <taxon>Liliopsida</taxon>
        <taxon>Poales</taxon>
        <taxon>Poaceae</taxon>
        <taxon>PACMAD clade</taxon>
        <taxon>Panicoideae</taxon>
        <taxon>Panicodae</taxon>
        <taxon>Paniceae</taxon>
        <taxon>Panicinae</taxon>
        <taxon>Panicum</taxon>
        <taxon>Panicum sect. Hiantes</taxon>
    </lineage>
</organism>
<feature type="compositionally biased region" description="Pro residues" evidence="1">
    <location>
        <begin position="18"/>
        <end position="41"/>
    </location>
</feature>
<accession>A0A8T0X5G4</accession>
<feature type="region of interest" description="Disordered" evidence="1">
    <location>
        <begin position="77"/>
        <end position="126"/>
    </location>
</feature>
<protein>
    <submittedName>
        <fullName evidence="2">Uncharacterized protein</fullName>
    </submittedName>
</protein>
<dbReference type="AlphaFoldDB" id="A0A8T0X5G4"/>
<sequence length="226" mass="23315">MPLAADAARASRPRKVSPPRPNPRSTPQPPPPLPPPSPPAQGPAAGEQASLAPLLLLLHGELAPAARRTAVVHMRAARRGRVRAVPAAGRGGGGGSAPRSAAGSSGERARPPSPTSGPEVSAARPATSLLHSVDASRCGCCGAPLRRRCRAAQPGARMHVTLLPGADADRPSPSQKHAGAPPWRGRLQAQRPLRRRAPRRGSPALSIAGDAQRPCRRGCRFCSVSP</sequence>
<feature type="region of interest" description="Disordered" evidence="1">
    <location>
        <begin position="1"/>
        <end position="48"/>
    </location>
</feature>